<dbReference type="Pfam" id="PF00149">
    <property type="entry name" value="Metallophos"/>
    <property type="match status" value="1"/>
</dbReference>
<evidence type="ECO:0000313" key="4">
    <source>
        <dbReference type="Proteomes" id="UP000515570"/>
    </source>
</evidence>
<organism evidence="3 4">
    <name type="scientific">Corynebacterium hindlerae</name>
    <dbReference type="NCBI Taxonomy" id="699041"/>
    <lineage>
        <taxon>Bacteria</taxon>
        <taxon>Bacillati</taxon>
        <taxon>Actinomycetota</taxon>
        <taxon>Actinomycetes</taxon>
        <taxon>Mycobacteriales</taxon>
        <taxon>Corynebacteriaceae</taxon>
        <taxon>Corynebacterium</taxon>
    </lineage>
</organism>
<dbReference type="SUPFAM" id="SSF56300">
    <property type="entry name" value="Metallo-dependent phosphatases"/>
    <property type="match status" value="1"/>
</dbReference>
<dbReference type="InterPro" id="IPR004843">
    <property type="entry name" value="Calcineurin-like_PHP"/>
</dbReference>
<evidence type="ECO:0000256" key="1">
    <source>
        <dbReference type="SAM" id="MobiDB-lite"/>
    </source>
</evidence>
<name>A0A7G5FIC9_9CORY</name>
<feature type="domain" description="Calcineurin-like phosphoesterase" evidence="2">
    <location>
        <begin position="106"/>
        <end position="313"/>
    </location>
</feature>
<gene>
    <name evidence="3" type="ORF">HW450_06655</name>
</gene>
<evidence type="ECO:0000313" key="3">
    <source>
        <dbReference type="EMBL" id="QMV86370.1"/>
    </source>
</evidence>
<dbReference type="AlphaFoldDB" id="A0A7G5FIC9"/>
<protein>
    <submittedName>
        <fullName evidence="3">Metallophosphoesterase</fullName>
    </submittedName>
</protein>
<dbReference type="Proteomes" id="UP000515570">
    <property type="component" value="Chromosome"/>
</dbReference>
<reference evidence="3 4" key="1">
    <citation type="submission" date="2020-07" db="EMBL/GenBank/DDBJ databases">
        <title>non toxigenic Corynebacterium sp. nov from a clinical source.</title>
        <authorList>
            <person name="Bernier A.-M."/>
            <person name="Bernard K."/>
        </authorList>
    </citation>
    <scope>NUCLEOTIDE SEQUENCE [LARGE SCALE GENOMIC DNA]</scope>
    <source>
        <strain evidence="4">NML 93-0612</strain>
    </source>
</reference>
<sequence>MEPEYTPKTEFDGVSGFIQTGPRGEVTDADHADILRECGYDPSKVRIVGNPRISRWQRFDGEWLSAYRFHIESTESIPAWNLDELIEVAKAASFKQCLKEPGDGTIRVLQVGDLQLGKRENGPDGIGDLLKRYMRTLDAFVETIQPGQPVLVAHVGDCIEGIVSQGGKNQGYQTPLTGTEMVRVYRRLLMETVTTIAPHTNELVVAVVNGNHDEAQRQLNTKPGDGWATESAIAVKDALELAGGYEHVRVVVPPERQGHLTTKVGNTIFTIMHGHQLPRPGGCAGAEKWLKDAAFYQQPAAGAHFVLFGHFHQFQALTSGPRTFLCSNTYDGGSDWFAEHNGGAWQQPFATAFTTHGGQLLDLQPI</sequence>
<dbReference type="Gene3D" id="3.60.21.10">
    <property type="match status" value="1"/>
</dbReference>
<accession>A0A7G5FIC9</accession>
<dbReference type="InterPro" id="IPR029052">
    <property type="entry name" value="Metallo-depent_PP-like"/>
</dbReference>
<dbReference type="GO" id="GO:0016787">
    <property type="term" value="F:hydrolase activity"/>
    <property type="evidence" value="ECO:0007669"/>
    <property type="project" value="InterPro"/>
</dbReference>
<feature type="region of interest" description="Disordered" evidence="1">
    <location>
        <begin position="1"/>
        <end position="22"/>
    </location>
</feature>
<keyword evidence="4" id="KW-1185">Reference proteome</keyword>
<feature type="compositionally biased region" description="Basic and acidic residues" evidence="1">
    <location>
        <begin position="1"/>
        <end position="11"/>
    </location>
</feature>
<proteinExistence type="predicted"/>
<evidence type="ECO:0000259" key="2">
    <source>
        <dbReference type="Pfam" id="PF00149"/>
    </source>
</evidence>
<dbReference type="RefSeq" id="WP_182387190.1">
    <property type="nucleotide sequence ID" value="NZ_CP059833.1"/>
</dbReference>
<dbReference type="EMBL" id="CP059833">
    <property type="protein sequence ID" value="QMV86370.1"/>
    <property type="molecule type" value="Genomic_DNA"/>
</dbReference>